<dbReference type="Pfam" id="PF13041">
    <property type="entry name" value="PPR_2"/>
    <property type="match status" value="1"/>
</dbReference>
<sequence>MHCVFNEMPKMTTVVRNTIIAGYALHGDNEEPLSMYGRAILHFHDHKNLKWGGIEDVRHVFDQMPNKNFMSWNALIAGYGNHGWGDDTVEMFEKMFQEGMVPNHVTFLAVLSACCCSGLSEREYEIFESMSWDYEIKPHAMHDACMVELLGQEGNFDEASICTNENCSLQAYSKHVSCSVDNLLSP</sequence>
<dbReference type="GO" id="GO:0009451">
    <property type="term" value="P:RNA modification"/>
    <property type="evidence" value="ECO:0007669"/>
    <property type="project" value="InterPro"/>
</dbReference>
<keyword evidence="4" id="KW-1185">Reference proteome</keyword>
<dbReference type="NCBIfam" id="TIGR00756">
    <property type="entry name" value="PPR"/>
    <property type="match status" value="1"/>
</dbReference>
<dbReference type="InterPro" id="IPR011990">
    <property type="entry name" value="TPR-like_helical_dom_sf"/>
</dbReference>
<protein>
    <recommendedName>
        <fullName evidence="5">Pentatricopeptide repeat-containing protein</fullName>
    </recommendedName>
</protein>
<dbReference type="PROSITE" id="PS51375">
    <property type="entry name" value="PPR"/>
    <property type="match status" value="1"/>
</dbReference>
<keyword evidence="1" id="KW-0677">Repeat</keyword>
<accession>A0AAW1VWI4</accession>
<dbReference type="Pfam" id="PF01535">
    <property type="entry name" value="PPR"/>
    <property type="match status" value="1"/>
</dbReference>
<dbReference type="Gene3D" id="1.25.40.10">
    <property type="entry name" value="Tetratricopeptide repeat domain"/>
    <property type="match status" value="1"/>
</dbReference>
<feature type="repeat" description="PPR" evidence="2">
    <location>
        <begin position="68"/>
        <end position="102"/>
    </location>
</feature>
<name>A0AAW1VWI4_RUBAR</name>
<evidence type="ECO:0000256" key="1">
    <source>
        <dbReference type="ARBA" id="ARBA00022737"/>
    </source>
</evidence>
<evidence type="ECO:0000256" key="2">
    <source>
        <dbReference type="PROSITE-ProRule" id="PRU00708"/>
    </source>
</evidence>
<dbReference type="EMBL" id="JBEDUW010000007">
    <property type="protein sequence ID" value="KAK9912744.1"/>
    <property type="molecule type" value="Genomic_DNA"/>
</dbReference>
<evidence type="ECO:0000313" key="3">
    <source>
        <dbReference type="EMBL" id="KAK9912744.1"/>
    </source>
</evidence>
<dbReference type="InterPro" id="IPR002885">
    <property type="entry name" value="PPR_rpt"/>
</dbReference>
<dbReference type="GO" id="GO:0003723">
    <property type="term" value="F:RNA binding"/>
    <property type="evidence" value="ECO:0007669"/>
    <property type="project" value="InterPro"/>
</dbReference>
<gene>
    <name evidence="3" type="ORF">M0R45_036590</name>
</gene>
<proteinExistence type="predicted"/>
<dbReference type="PANTHER" id="PTHR47926:SF434">
    <property type="entry name" value="PENTATRICOPEPTIDE REPEAT SUPERFAMILY PROTEIN"/>
    <property type="match status" value="1"/>
</dbReference>
<dbReference type="InterPro" id="IPR046960">
    <property type="entry name" value="PPR_At4g14850-like_plant"/>
</dbReference>
<evidence type="ECO:0000313" key="4">
    <source>
        <dbReference type="Proteomes" id="UP001457282"/>
    </source>
</evidence>
<evidence type="ECO:0008006" key="5">
    <source>
        <dbReference type="Google" id="ProtNLM"/>
    </source>
</evidence>
<dbReference type="AlphaFoldDB" id="A0AAW1VWI4"/>
<reference evidence="3 4" key="1">
    <citation type="journal article" date="2023" name="G3 (Bethesda)">
        <title>A chromosome-length genome assembly and annotation of blackberry (Rubus argutus, cv. 'Hillquist').</title>
        <authorList>
            <person name="Bruna T."/>
            <person name="Aryal R."/>
            <person name="Dudchenko O."/>
            <person name="Sargent D.J."/>
            <person name="Mead D."/>
            <person name="Buti M."/>
            <person name="Cavallini A."/>
            <person name="Hytonen T."/>
            <person name="Andres J."/>
            <person name="Pham M."/>
            <person name="Weisz D."/>
            <person name="Mascagni F."/>
            <person name="Usai G."/>
            <person name="Natali L."/>
            <person name="Bassil N."/>
            <person name="Fernandez G.E."/>
            <person name="Lomsadze A."/>
            <person name="Armour M."/>
            <person name="Olukolu B."/>
            <person name="Poorten T."/>
            <person name="Britton C."/>
            <person name="Davik J."/>
            <person name="Ashrafi H."/>
            <person name="Aiden E.L."/>
            <person name="Borodovsky M."/>
            <person name="Worthington M."/>
        </authorList>
    </citation>
    <scope>NUCLEOTIDE SEQUENCE [LARGE SCALE GENOMIC DNA]</scope>
    <source>
        <strain evidence="3">PI 553951</strain>
    </source>
</reference>
<organism evidence="3 4">
    <name type="scientific">Rubus argutus</name>
    <name type="common">Southern blackberry</name>
    <dbReference type="NCBI Taxonomy" id="59490"/>
    <lineage>
        <taxon>Eukaryota</taxon>
        <taxon>Viridiplantae</taxon>
        <taxon>Streptophyta</taxon>
        <taxon>Embryophyta</taxon>
        <taxon>Tracheophyta</taxon>
        <taxon>Spermatophyta</taxon>
        <taxon>Magnoliopsida</taxon>
        <taxon>eudicotyledons</taxon>
        <taxon>Gunneridae</taxon>
        <taxon>Pentapetalae</taxon>
        <taxon>rosids</taxon>
        <taxon>fabids</taxon>
        <taxon>Rosales</taxon>
        <taxon>Rosaceae</taxon>
        <taxon>Rosoideae</taxon>
        <taxon>Rosoideae incertae sedis</taxon>
        <taxon>Rubus</taxon>
    </lineage>
</organism>
<dbReference type="PANTHER" id="PTHR47926">
    <property type="entry name" value="PENTATRICOPEPTIDE REPEAT-CONTAINING PROTEIN"/>
    <property type="match status" value="1"/>
</dbReference>
<comment type="caution">
    <text evidence="3">The sequence shown here is derived from an EMBL/GenBank/DDBJ whole genome shotgun (WGS) entry which is preliminary data.</text>
</comment>
<dbReference type="Proteomes" id="UP001457282">
    <property type="component" value="Unassembled WGS sequence"/>
</dbReference>